<protein>
    <submittedName>
        <fullName evidence="1">Uncharacterized protein</fullName>
    </submittedName>
</protein>
<gene>
    <name evidence="1" type="ordered locus">Mmwyl1_1117</name>
</gene>
<organism evidence="1">
    <name type="scientific">Marinomonas sp. (strain MWYL1)</name>
    <dbReference type="NCBI Taxonomy" id="400668"/>
    <lineage>
        <taxon>Bacteria</taxon>
        <taxon>Pseudomonadati</taxon>
        <taxon>Pseudomonadota</taxon>
        <taxon>Gammaproteobacteria</taxon>
        <taxon>Oceanospirillales</taxon>
        <taxon>Oceanospirillaceae</taxon>
        <taxon>Marinomonas</taxon>
    </lineage>
</organism>
<reference evidence="1" key="1">
    <citation type="submission" date="2007-06" db="EMBL/GenBank/DDBJ databases">
        <title>Complete sequence of Marinomonas sp. MWYL1.</title>
        <authorList>
            <consortium name="US DOE Joint Genome Institute"/>
            <person name="Copeland A."/>
            <person name="Lucas S."/>
            <person name="Lapidus A."/>
            <person name="Barry K."/>
            <person name="Glavina del Rio T."/>
            <person name="Dalin E."/>
            <person name="Tice H."/>
            <person name="Pitluck S."/>
            <person name="Kiss H."/>
            <person name="Brettin T."/>
            <person name="Bruce D."/>
            <person name="Detter J.C."/>
            <person name="Han C."/>
            <person name="Schmutz J."/>
            <person name="Larimer F."/>
            <person name="Land M."/>
            <person name="Hauser L."/>
            <person name="Kyrpides N."/>
            <person name="Kim E."/>
            <person name="Johnston A.W.B."/>
            <person name="Todd J.D."/>
            <person name="Rogers R."/>
            <person name="Wexler M."/>
            <person name="Bond P.L."/>
            <person name="Li Y."/>
            <person name="Richardson P."/>
        </authorList>
    </citation>
    <scope>NUCLEOTIDE SEQUENCE [LARGE SCALE GENOMIC DNA]</scope>
    <source>
        <strain evidence="1">MWYL1</strain>
    </source>
</reference>
<accession>A6VUB9</accession>
<name>A6VUB9_MARMS</name>
<dbReference type="HOGENOM" id="CLU_1989990_0_0_6"/>
<evidence type="ECO:0000313" key="1">
    <source>
        <dbReference type="EMBL" id="ABR70048.1"/>
    </source>
</evidence>
<dbReference type="AlphaFoldDB" id="A6VUB9"/>
<dbReference type="KEGG" id="mmw:Mmwyl1_1117"/>
<dbReference type="EMBL" id="CP000749">
    <property type="protein sequence ID" value="ABR70048.1"/>
    <property type="molecule type" value="Genomic_DNA"/>
</dbReference>
<sequence length="125" mass="14010">MLEMKKITSSEYFRANSESFFRDVDALLSHQAGVKLYSVSLPQSLACYQAKGTGSNLLLRLVLIPLGSGRLLGRLSWLDWRGVDHVCCYVDEAFDTLVMASNGVWKKQKKSAEDLCLQEYESLVA</sequence>
<proteinExistence type="predicted"/>